<evidence type="ECO:0000313" key="20">
    <source>
        <dbReference type="EMBL" id="NCD69503.1"/>
    </source>
</evidence>
<evidence type="ECO:0000256" key="8">
    <source>
        <dbReference type="ARBA" id="ARBA00022806"/>
    </source>
</evidence>
<dbReference type="GO" id="GO:0006281">
    <property type="term" value="P:DNA repair"/>
    <property type="evidence" value="ECO:0007669"/>
    <property type="project" value="UniProtKB-KW"/>
</dbReference>
<evidence type="ECO:0000256" key="1">
    <source>
        <dbReference type="ARBA" id="ARBA00001946"/>
    </source>
</evidence>
<comment type="similarity">
    <text evidence="3">Belongs to the helicase family. RecQ subfamily.</text>
</comment>
<dbReference type="RefSeq" id="WP_166585470.1">
    <property type="nucleotide sequence ID" value="NZ_WWEO01000041.1"/>
</dbReference>
<organism evidence="20 21">
    <name type="scientific">Mucilaginibacter agri</name>
    <dbReference type="NCBI Taxonomy" id="2695265"/>
    <lineage>
        <taxon>Bacteria</taxon>
        <taxon>Pseudomonadati</taxon>
        <taxon>Bacteroidota</taxon>
        <taxon>Sphingobacteriia</taxon>
        <taxon>Sphingobacteriales</taxon>
        <taxon>Sphingobacteriaceae</taxon>
        <taxon>Mucilaginibacter</taxon>
    </lineage>
</organism>
<dbReference type="GO" id="GO:0043590">
    <property type="term" value="C:bacterial nucleoid"/>
    <property type="evidence" value="ECO:0007669"/>
    <property type="project" value="TreeGrafter"/>
</dbReference>
<dbReference type="SMART" id="SM00956">
    <property type="entry name" value="RQC"/>
    <property type="match status" value="1"/>
</dbReference>
<evidence type="ECO:0000259" key="17">
    <source>
        <dbReference type="PROSITE" id="PS50967"/>
    </source>
</evidence>
<keyword evidence="12" id="KW-0233">DNA recombination</keyword>
<protein>
    <recommendedName>
        <fullName evidence="16">DNA helicase RecQ</fullName>
        <ecNumber evidence="16">5.6.2.4</ecNumber>
    </recommendedName>
</protein>
<feature type="domain" description="Helicase ATP-binding" evidence="18">
    <location>
        <begin position="24"/>
        <end position="194"/>
    </location>
</feature>
<dbReference type="AlphaFoldDB" id="A0A966DRW0"/>
<name>A0A966DRW0_9SPHI</name>
<dbReference type="Gene3D" id="1.10.10.10">
    <property type="entry name" value="Winged helix-like DNA-binding domain superfamily/Winged helix DNA-binding domain"/>
    <property type="match status" value="1"/>
</dbReference>
<dbReference type="PANTHER" id="PTHR13710:SF105">
    <property type="entry name" value="ATP-DEPENDENT DNA HELICASE Q1"/>
    <property type="match status" value="1"/>
</dbReference>
<dbReference type="CDD" id="cd18794">
    <property type="entry name" value="SF2_C_RecQ"/>
    <property type="match status" value="1"/>
</dbReference>
<dbReference type="InterPro" id="IPR014001">
    <property type="entry name" value="Helicase_ATP-bd"/>
</dbReference>
<evidence type="ECO:0000256" key="11">
    <source>
        <dbReference type="ARBA" id="ARBA00023125"/>
    </source>
</evidence>
<evidence type="ECO:0000259" key="19">
    <source>
        <dbReference type="PROSITE" id="PS51194"/>
    </source>
</evidence>
<dbReference type="InterPro" id="IPR029491">
    <property type="entry name" value="Helicase_HTH"/>
</dbReference>
<dbReference type="InterPro" id="IPR011545">
    <property type="entry name" value="DEAD/DEAH_box_helicase_dom"/>
</dbReference>
<keyword evidence="4" id="KW-0479">Metal-binding</keyword>
<keyword evidence="8 20" id="KW-0347">Helicase</keyword>
<dbReference type="SMART" id="SM00490">
    <property type="entry name" value="HELICc"/>
    <property type="match status" value="1"/>
</dbReference>
<dbReference type="FunFam" id="3.40.50.300:FF:000156">
    <property type="entry name" value="ATP-dependent DNA helicase recQ"/>
    <property type="match status" value="1"/>
</dbReference>
<evidence type="ECO:0000256" key="13">
    <source>
        <dbReference type="ARBA" id="ARBA00023204"/>
    </source>
</evidence>
<dbReference type="GO" id="GO:0043138">
    <property type="term" value="F:3'-5' DNA helicase activity"/>
    <property type="evidence" value="ECO:0007669"/>
    <property type="project" value="UniProtKB-EC"/>
</dbReference>
<keyword evidence="21" id="KW-1185">Reference proteome</keyword>
<proteinExistence type="inferred from homology"/>
<dbReference type="GO" id="GO:0030894">
    <property type="term" value="C:replisome"/>
    <property type="evidence" value="ECO:0007669"/>
    <property type="project" value="TreeGrafter"/>
</dbReference>
<dbReference type="Gene3D" id="3.40.50.300">
    <property type="entry name" value="P-loop containing nucleotide triphosphate hydrolases"/>
    <property type="match status" value="2"/>
</dbReference>
<dbReference type="GO" id="GO:0005524">
    <property type="term" value="F:ATP binding"/>
    <property type="evidence" value="ECO:0007669"/>
    <property type="project" value="UniProtKB-KW"/>
</dbReference>
<keyword evidence="11" id="KW-0238">DNA-binding</keyword>
<keyword evidence="10" id="KW-0067">ATP-binding</keyword>
<dbReference type="PROSITE" id="PS51194">
    <property type="entry name" value="HELICASE_CTER"/>
    <property type="match status" value="1"/>
</dbReference>
<comment type="catalytic activity">
    <reaction evidence="15">
        <text>Couples ATP hydrolysis with the unwinding of duplex DNA by translocating in the 3'-5' direction.</text>
        <dbReference type="EC" id="5.6.2.4"/>
    </reaction>
</comment>
<dbReference type="InterPro" id="IPR006293">
    <property type="entry name" value="DNA_helicase_ATP-dep_RecQ_bac"/>
</dbReference>
<dbReference type="GO" id="GO:0009378">
    <property type="term" value="F:four-way junction helicase activity"/>
    <property type="evidence" value="ECO:0007669"/>
    <property type="project" value="TreeGrafter"/>
</dbReference>
<dbReference type="SUPFAM" id="SSF47819">
    <property type="entry name" value="HRDC-like"/>
    <property type="match status" value="1"/>
</dbReference>
<dbReference type="PANTHER" id="PTHR13710">
    <property type="entry name" value="DNA HELICASE RECQ FAMILY MEMBER"/>
    <property type="match status" value="1"/>
</dbReference>
<dbReference type="InterPro" id="IPR027417">
    <property type="entry name" value="P-loop_NTPase"/>
</dbReference>
<dbReference type="SUPFAM" id="SSF52540">
    <property type="entry name" value="P-loop containing nucleoside triphosphate hydrolases"/>
    <property type="match status" value="2"/>
</dbReference>
<comment type="cofactor">
    <cofactor evidence="2">
        <name>Zn(2+)</name>
        <dbReference type="ChEBI" id="CHEBI:29105"/>
    </cofactor>
</comment>
<dbReference type="InterPro" id="IPR018982">
    <property type="entry name" value="RQC_domain"/>
</dbReference>
<dbReference type="InterPro" id="IPR002121">
    <property type="entry name" value="HRDC_dom"/>
</dbReference>
<keyword evidence="7 20" id="KW-0378">Hydrolase</keyword>
<dbReference type="Gene3D" id="1.10.150.80">
    <property type="entry name" value="HRDC domain"/>
    <property type="match status" value="1"/>
</dbReference>
<dbReference type="Pfam" id="PF16124">
    <property type="entry name" value="RecQ_Zn_bind"/>
    <property type="match status" value="1"/>
</dbReference>
<feature type="domain" description="HRDC" evidence="17">
    <location>
        <begin position="517"/>
        <end position="597"/>
    </location>
</feature>
<evidence type="ECO:0000313" key="21">
    <source>
        <dbReference type="Proteomes" id="UP000638732"/>
    </source>
</evidence>
<dbReference type="InterPro" id="IPR004589">
    <property type="entry name" value="DNA_helicase_ATP-dep_RecQ"/>
</dbReference>
<dbReference type="FunFam" id="3.40.50.300:FF:000296">
    <property type="entry name" value="ATP-dependent DNA helicase RecQ"/>
    <property type="match status" value="1"/>
</dbReference>
<dbReference type="Proteomes" id="UP000638732">
    <property type="component" value="Unassembled WGS sequence"/>
</dbReference>
<dbReference type="Pfam" id="PF00271">
    <property type="entry name" value="Helicase_C"/>
    <property type="match status" value="1"/>
</dbReference>
<keyword evidence="5" id="KW-0547">Nucleotide-binding</keyword>
<dbReference type="EMBL" id="WWEO01000041">
    <property type="protein sequence ID" value="NCD69503.1"/>
    <property type="molecule type" value="Genomic_DNA"/>
</dbReference>
<dbReference type="Pfam" id="PF00570">
    <property type="entry name" value="HRDC"/>
    <property type="match status" value="1"/>
</dbReference>
<evidence type="ECO:0000256" key="14">
    <source>
        <dbReference type="ARBA" id="ARBA00023235"/>
    </source>
</evidence>
<evidence type="ECO:0000256" key="15">
    <source>
        <dbReference type="ARBA" id="ARBA00034617"/>
    </source>
</evidence>
<dbReference type="InterPro" id="IPR032284">
    <property type="entry name" value="RecQ_Zn-bd"/>
</dbReference>
<dbReference type="Pfam" id="PF00270">
    <property type="entry name" value="DEAD"/>
    <property type="match status" value="1"/>
</dbReference>
<comment type="cofactor">
    <cofactor evidence="1">
        <name>Mg(2+)</name>
        <dbReference type="ChEBI" id="CHEBI:18420"/>
    </cofactor>
</comment>
<dbReference type="InterPro" id="IPR010997">
    <property type="entry name" value="HRDC-like_sf"/>
</dbReference>
<evidence type="ECO:0000256" key="16">
    <source>
        <dbReference type="NCBIfam" id="TIGR01389"/>
    </source>
</evidence>
<evidence type="ECO:0000256" key="3">
    <source>
        <dbReference type="ARBA" id="ARBA00005446"/>
    </source>
</evidence>
<dbReference type="PROSITE" id="PS51192">
    <property type="entry name" value="HELICASE_ATP_BIND_1"/>
    <property type="match status" value="1"/>
</dbReference>
<keyword evidence="13" id="KW-0234">DNA repair</keyword>
<dbReference type="GO" id="GO:0046872">
    <property type="term" value="F:metal ion binding"/>
    <property type="evidence" value="ECO:0007669"/>
    <property type="project" value="UniProtKB-KW"/>
</dbReference>
<evidence type="ECO:0000256" key="9">
    <source>
        <dbReference type="ARBA" id="ARBA00022833"/>
    </source>
</evidence>
<evidence type="ECO:0000256" key="4">
    <source>
        <dbReference type="ARBA" id="ARBA00022723"/>
    </source>
</evidence>
<dbReference type="GO" id="GO:0006260">
    <property type="term" value="P:DNA replication"/>
    <property type="evidence" value="ECO:0007669"/>
    <property type="project" value="InterPro"/>
</dbReference>
<evidence type="ECO:0000256" key="5">
    <source>
        <dbReference type="ARBA" id="ARBA00022741"/>
    </source>
</evidence>
<dbReference type="GO" id="GO:0003677">
    <property type="term" value="F:DNA binding"/>
    <property type="evidence" value="ECO:0007669"/>
    <property type="project" value="UniProtKB-KW"/>
</dbReference>
<evidence type="ECO:0000256" key="6">
    <source>
        <dbReference type="ARBA" id="ARBA00022763"/>
    </source>
</evidence>
<dbReference type="InterPro" id="IPR036388">
    <property type="entry name" value="WH-like_DNA-bd_sf"/>
</dbReference>
<dbReference type="CDD" id="cd17920">
    <property type="entry name" value="DEXHc_RecQ"/>
    <property type="match status" value="1"/>
</dbReference>
<dbReference type="Pfam" id="PF09382">
    <property type="entry name" value="RQC"/>
    <property type="match status" value="1"/>
</dbReference>
<dbReference type="SMART" id="SM00487">
    <property type="entry name" value="DEXDc"/>
    <property type="match status" value="1"/>
</dbReference>
<dbReference type="NCBIfam" id="TIGR01389">
    <property type="entry name" value="recQ"/>
    <property type="match status" value="1"/>
</dbReference>
<dbReference type="PROSITE" id="PS50967">
    <property type="entry name" value="HRDC"/>
    <property type="match status" value="1"/>
</dbReference>
<evidence type="ECO:0000256" key="2">
    <source>
        <dbReference type="ARBA" id="ARBA00001947"/>
    </source>
</evidence>
<feature type="domain" description="Helicase C-terminal" evidence="19">
    <location>
        <begin position="215"/>
        <end position="361"/>
    </location>
</feature>
<keyword evidence="9" id="KW-0862">Zinc</keyword>
<dbReference type="GO" id="GO:0006310">
    <property type="term" value="P:DNA recombination"/>
    <property type="evidence" value="ECO:0007669"/>
    <property type="project" value="UniProtKB-UniRule"/>
</dbReference>
<evidence type="ECO:0000256" key="7">
    <source>
        <dbReference type="ARBA" id="ARBA00022801"/>
    </source>
</evidence>
<dbReference type="SMART" id="SM00341">
    <property type="entry name" value="HRDC"/>
    <property type="match status" value="1"/>
</dbReference>
<keyword evidence="6" id="KW-0227">DNA damage</keyword>
<dbReference type="EC" id="5.6.2.4" evidence="16"/>
<comment type="caution">
    <text evidence="20">The sequence shown here is derived from an EMBL/GenBank/DDBJ whole genome shotgun (WGS) entry which is preliminary data.</text>
</comment>
<accession>A0A966DRW0</accession>
<reference evidence="20" key="1">
    <citation type="submission" date="2020-01" db="EMBL/GenBank/DDBJ databases">
        <authorList>
            <person name="Seo Y.L."/>
        </authorList>
    </citation>
    <scope>NUCLEOTIDE SEQUENCE</scope>
    <source>
        <strain evidence="20">R11</strain>
    </source>
</reference>
<gene>
    <name evidence="20" type="primary">recQ</name>
    <name evidence="20" type="ORF">GSY63_09060</name>
</gene>
<dbReference type="GO" id="GO:0016787">
    <property type="term" value="F:hydrolase activity"/>
    <property type="evidence" value="ECO:0007669"/>
    <property type="project" value="UniProtKB-KW"/>
</dbReference>
<evidence type="ECO:0000256" key="10">
    <source>
        <dbReference type="ARBA" id="ARBA00022840"/>
    </source>
</evidence>
<reference evidence="20" key="2">
    <citation type="submission" date="2020-10" db="EMBL/GenBank/DDBJ databases">
        <title>Mucilaginibacter sp. nov., isolated from soil.</title>
        <authorList>
            <person name="Jeon C.O."/>
        </authorList>
    </citation>
    <scope>NUCLEOTIDE SEQUENCE</scope>
    <source>
        <strain evidence="20">R11</strain>
    </source>
</reference>
<evidence type="ECO:0000259" key="18">
    <source>
        <dbReference type="PROSITE" id="PS51192"/>
    </source>
</evidence>
<dbReference type="NCBIfam" id="TIGR00614">
    <property type="entry name" value="recQ_fam"/>
    <property type="match status" value="1"/>
</dbReference>
<keyword evidence="14" id="KW-0413">Isomerase</keyword>
<evidence type="ECO:0000256" key="12">
    <source>
        <dbReference type="ARBA" id="ARBA00023172"/>
    </source>
</evidence>
<dbReference type="InterPro" id="IPR044876">
    <property type="entry name" value="HRDC_dom_sf"/>
</dbReference>
<dbReference type="InterPro" id="IPR001650">
    <property type="entry name" value="Helicase_C-like"/>
</dbReference>
<dbReference type="GO" id="GO:0009432">
    <property type="term" value="P:SOS response"/>
    <property type="evidence" value="ECO:0007669"/>
    <property type="project" value="UniProtKB-UniRule"/>
</dbReference>
<dbReference type="GO" id="GO:0005737">
    <property type="term" value="C:cytoplasm"/>
    <property type="evidence" value="ECO:0007669"/>
    <property type="project" value="TreeGrafter"/>
</dbReference>
<sequence length="716" mass="80648">MTPQQALHKYFGYTEFRHEQEAIVQQILDGGDALVLMPTGGGKSLCYQLPAVLLSGLTIVISPLIALMKDQVDALNINGIPAAYLNSTQNPNEQQQIVSRLQSGEIKLLYLAPERLFGSESRLVSFLKTLNVSLIAIDEAHCISHWGHDFRPEYLMLANFKTEFPQTPVIALTATADDLTRKDIREKLALRKPREFVSSFNRPNISYKVAPKRDAYNQLLDFLDEHKEDSGIIYCLSRQNTEDLAADLQKQGYAAKAYHAGLDNETKARNQDQFLRDEVKIMVATIAFGMGINKSNVRYVVHYDLPKNIEGYYQETGRAGRDGLPSEALLFYSGGDAFKLQRFAKVDGNEEQSRIMLKKLDDMVKYCQLQTCRRQYLMHYFNEQFPDHCGSCDVCLTEFKKVDGTVIAQKALSAVYRLNQRFGTGYVIDFLRGSRSEKIREEFKQLKTYGIGADMSKAEWQRYIGQLVIQGYLQVTDDAYPILKLTAASEPVLKGQQKVEFSISEAMELEVAENQPSVYEAGLLHQLKTTRFNLAMNENVPAYIILSDATLQEMATYLPQSLQELSRISGFGEVKLQRYGDAFLKDILAYCHQHGLASKISTRKVKATKTKAKSPRASSGGTQRESLDMYKSGMDIVEIAGIRNLSPMTIEGHLCSFIQSGEIEVTEFVDQKKIPVIKDAVESYGGDRLAPLKEVLGDNYSYTEIKAVVSWLKREA</sequence>
<dbReference type="Pfam" id="PF14493">
    <property type="entry name" value="HTH_40"/>
    <property type="match status" value="1"/>
</dbReference>